<protein>
    <submittedName>
        <fullName evidence="3">Transcriptional regulator</fullName>
    </submittedName>
</protein>
<dbReference type="InterPro" id="IPR029063">
    <property type="entry name" value="SAM-dependent_MTases_sf"/>
</dbReference>
<feature type="domain" description="S-adenosylmethionine-dependent methyltransferase Rv2258c-like winged HTH" evidence="2">
    <location>
        <begin position="32"/>
        <end position="104"/>
    </location>
</feature>
<dbReference type="KEGG" id="msq:BKP64_15565"/>
<keyword evidence="4" id="KW-1185">Reference proteome</keyword>
<dbReference type="PANTHER" id="PTHR45128:SF1">
    <property type="entry name" value="S-ADENOSYLMETHIONINE-DEPENDENT METHYLTRANSFERASE RV2258C"/>
    <property type="match status" value="1"/>
</dbReference>
<organism evidence="3 4">
    <name type="scientific">Marinobacter salinus</name>
    <dbReference type="NCBI Taxonomy" id="1874317"/>
    <lineage>
        <taxon>Bacteria</taxon>
        <taxon>Pseudomonadati</taxon>
        <taxon>Pseudomonadota</taxon>
        <taxon>Gammaproteobacteria</taxon>
        <taxon>Pseudomonadales</taxon>
        <taxon>Marinobacteraceae</taxon>
        <taxon>Marinobacter</taxon>
    </lineage>
</organism>
<proteinExistence type="predicted"/>
<gene>
    <name evidence="3" type="ORF">BKP64_15565</name>
</gene>
<dbReference type="Pfam" id="PF21320">
    <property type="entry name" value="WHD_Rv2258c"/>
    <property type="match status" value="1"/>
</dbReference>
<dbReference type="SUPFAM" id="SSF53335">
    <property type="entry name" value="S-adenosyl-L-methionine-dependent methyltransferases"/>
    <property type="match status" value="1"/>
</dbReference>
<dbReference type="InterPro" id="IPR048711">
    <property type="entry name" value="WHD_Rv2258c"/>
</dbReference>
<dbReference type="STRING" id="1874317.BKP64_15565"/>
<name>A0A1D9GPM7_9GAMM</name>
<dbReference type="InterPro" id="IPR025714">
    <property type="entry name" value="Methyltranfer_dom"/>
</dbReference>
<dbReference type="RefSeq" id="WP_070972154.1">
    <property type="nucleotide sequence ID" value="NZ_CP017715.1"/>
</dbReference>
<dbReference type="InterPro" id="IPR053173">
    <property type="entry name" value="SAM-binding_MTase"/>
</dbReference>
<sequence length="376" mass="40914">MNAIEPTNTHTLASEQETFAETLVTMLNHGATVAMISLGHRLGLFDILAELPPASSENIAKLAGLDERYVREWLAVMTTARIVIYNAVPGHYQLPEAHAACLTRKATPGNVAVNAQFVPLIARMEDALIDCFRHGGGLPYHVYPCFHQVMSEDSGQTVVAALHDHILPLVPDLLRRLDDGIDVLDAGCGAGRALLTLAECFPSSRFTGYDLCSAAFENTAREAAERGLTNLTFEARDLRDFHEPGHYDLITSFDAVHDQADPQALLAGIATALRPGGVYLMQDIAGSSFLQNNLDHPLGPLLYSISCAHCTPVSLYQGGPGLGTMWGEELATVMLKRAGFEDICAHRLEHDPFNVYFVARREDVGPTPEENRNTGL</sequence>
<dbReference type="OrthoDB" id="9801363at2"/>
<dbReference type="CDD" id="cd02440">
    <property type="entry name" value="AdoMet_MTases"/>
    <property type="match status" value="1"/>
</dbReference>
<evidence type="ECO:0000259" key="2">
    <source>
        <dbReference type="Pfam" id="PF21320"/>
    </source>
</evidence>
<dbReference type="SUPFAM" id="SSF46785">
    <property type="entry name" value="Winged helix' DNA-binding domain"/>
    <property type="match status" value="1"/>
</dbReference>
<dbReference type="Gene3D" id="1.10.10.10">
    <property type="entry name" value="Winged helix-like DNA-binding domain superfamily/Winged helix DNA-binding domain"/>
    <property type="match status" value="1"/>
</dbReference>
<dbReference type="Gene3D" id="3.40.50.150">
    <property type="entry name" value="Vaccinia Virus protein VP39"/>
    <property type="match status" value="1"/>
</dbReference>
<reference evidence="3 4" key="1">
    <citation type="submission" date="2016-10" db="EMBL/GenBank/DDBJ databases">
        <title>Marinobacter salinus sp. nov., a moderately halophilic bacterium isolated from a tidal flat environment.</title>
        <authorList>
            <person name="Park S.-J."/>
        </authorList>
    </citation>
    <scope>NUCLEOTIDE SEQUENCE [LARGE SCALE GENOMIC DNA]</scope>
    <source>
        <strain evidence="3 4">Hb8</strain>
    </source>
</reference>
<accession>A0A1D9GPM7</accession>
<dbReference type="AlphaFoldDB" id="A0A1D9GPM7"/>
<dbReference type="InterPro" id="IPR036390">
    <property type="entry name" value="WH_DNA-bd_sf"/>
</dbReference>
<dbReference type="EMBL" id="CP017715">
    <property type="protein sequence ID" value="AOY89471.1"/>
    <property type="molecule type" value="Genomic_DNA"/>
</dbReference>
<evidence type="ECO:0000313" key="4">
    <source>
        <dbReference type="Proteomes" id="UP000177445"/>
    </source>
</evidence>
<dbReference type="Proteomes" id="UP000177445">
    <property type="component" value="Chromosome"/>
</dbReference>
<feature type="domain" description="Methyltransferase" evidence="1">
    <location>
        <begin position="178"/>
        <end position="285"/>
    </location>
</feature>
<dbReference type="PANTHER" id="PTHR45128">
    <property type="entry name" value="METHYLTRANSFERASE TYPE 11"/>
    <property type="match status" value="1"/>
</dbReference>
<evidence type="ECO:0000313" key="3">
    <source>
        <dbReference type="EMBL" id="AOY89471.1"/>
    </source>
</evidence>
<evidence type="ECO:0000259" key="1">
    <source>
        <dbReference type="Pfam" id="PF13847"/>
    </source>
</evidence>
<dbReference type="Pfam" id="PF13847">
    <property type="entry name" value="Methyltransf_31"/>
    <property type="match status" value="1"/>
</dbReference>
<dbReference type="InterPro" id="IPR036388">
    <property type="entry name" value="WH-like_DNA-bd_sf"/>
</dbReference>